<dbReference type="OrthoDB" id="9802326at2"/>
<dbReference type="EC" id="6.1.1.23" evidence="7"/>
<reference evidence="9 10" key="1">
    <citation type="submission" date="2019-10" db="EMBL/GenBank/DDBJ databases">
        <title>A soil myxobacterium in the family Polyangiaceae.</title>
        <authorList>
            <person name="Li Y."/>
            <person name="Wang J."/>
        </authorList>
    </citation>
    <scope>NUCLEOTIDE SEQUENCE [LARGE SCALE GENOMIC DNA]</scope>
    <source>
        <strain evidence="9 10">DSM 14734</strain>
    </source>
</reference>
<dbReference type="GO" id="GO:0050560">
    <property type="term" value="F:aspartate-tRNA(Asn) ligase activity"/>
    <property type="evidence" value="ECO:0007669"/>
    <property type="project" value="UniProtKB-EC"/>
</dbReference>
<comment type="subcellular location">
    <subcellularLocation>
        <location evidence="7">Cytoplasm</location>
    </subcellularLocation>
</comment>
<dbReference type="AlphaFoldDB" id="A0A6N7PHF2"/>
<feature type="binding site" evidence="7">
    <location>
        <position position="497"/>
    </location>
    <ligand>
        <name>ATP</name>
        <dbReference type="ChEBI" id="CHEBI:30616"/>
    </ligand>
</feature>
<dbReference type="GO" id="GO:0004815">
    <property type="term" value="F:aspartate-tRNA ligase activity"/>
    <property type="evidence" value="ECO:0007669"/>
    <property type="project" value="UniProtKB-UniRule"/>
</dbReference>
<dbReference type="Gene3D" id="3.30.930.10">
    <property type="entry name" value="Bira Bifunctional Protein, Domain 2"/>
    <property type="match status" value="1"/>
</dbReference>
<evidence type="ECO:0000256" key="2">
    <source>
        <dbReference type="ARBA" id="ARBA00022598"/>
    </source>
</evidence>
<comment type="subunit">
    <text evidence="7">Homodimer.</text>
</comment>
<dbReference type="InterPro" id="IPR002312">
    <property type="entry name" value="Asp/Asn-tRNA-synth_IIb"/>
</dbReference>
<dbReference type="CDD" id="cd00777">
    <property type="entry name" value="AspRS_core"/>
    <property type="match status" value="1"/>
</dbReference>
<dbReference type="RefSeq" id="WP_153818287.1">
    <property type="nucleotide sequence ID" value="NZ_WJIE01000001.1"/>
</dbReference>
<feature type="binding site" evidence="7">
    <location>
        <position position="463"/>
    </location>
    <ligand>
        <name>L-aspartate</name>
        <dbReference type="ChEBI" id="CHEBI:29991"/>
    </ligand>
</feature>
<evidence type="ECO:0000313" key="10">
    <source>
        <dbReference type="Proteomes" id="UP000440224"/>
    </source>
</evidence>
<dbReference type="Pfam" id="PF02938">
    <property type="entry name" value="GAD"/>
    <property type="match status" value="1"/>
</dbReference>
<sequence length="601" mass="67280">MSEFLVDKKRTHSCNALRTSDVGKSVVLMGWVAHRRDHGGRVFIDLRDREGLTQVVFGPEIGKEAHELASELRSEYCIGIAGKVVTRVSSGGQPNPKLATGEVEVNAEELHIFSRSETPPFLIEDEIDTREEIRLKHRYLDLRRPALQRNFLVRSKLYRAARDYFHGEGFTELETPFMVKYTPGGARNFLVPSRLNPGNFYALAESPQIFKQLFMVAGFERYFQIVRCFRDEDLRLDRQPEFTQVDVEMSFITEEDIFTTMEGLIRRIWKDVQDVDLPRSFQRMSYHEAMLKYGSDKPDLRFGLELADLTDVLRPLDGGGVPLFKTALEQKGIIKALRIPAKEAASLSRTEADKLEEFVKGFGARGLARARVGENGDWTQSPLSKTVTPEARAAVNAALGAGPGDLLFFQFGSFKLVNAVLGGLRLHLGHKLGLIPEGQWRFLWVTDFPMFEQNESGQWVAAHHPFTSPKPEHVQHLGAENGRVEARAYDLVLNGNEIAGGSIRIHQREVQAKVFAALGLSEDDFRAKFGFLLDAFKYGPPPHGGIAFGLDRLAMLLCNAGSLRDVIAFPKTQKGTDLMTDAPTGVAPEQLDELGVQLKKV</sequence>
<comment type="catalytic activity">
    <reaction evidence="7">
        <text>tRNA(Asx) + L-aspartate + ATP = L-aspartyl-tRNA(Asx) + AMP + diphosphate</text>
        <dbReference type="Rhea" id="RHEA:18349"/>
        <dbReference type="Rhea" id="RHEA-COMP:9710"/>
        <dbReference type="Rhea" id="RHEA-COMP:9711"/>
        <dbReference type="ChEBI" id="CHEBI:29991"/>
        <dbReference type="ChEBI" id="CHEBI:30616"/>
        <dbReference type="ChEBI" id="CHEBI:33019"/>
        <dbReference type="ChEBI" id="CHEBI:78442"/>
        <dbReference type="ChEBI" id="CHEBI:78516"/>
        <dbReference type="ChEBI" id="CHEBI:456215"/>
        <dbReference type="EC" id="6.1.1.23"/>
    </reaction>
</comment>
<evidence type="ECO:0000256" key="3">
    <source>
        <dbReference type="ARBA" id="ARBA00022741"/>
    </source>
</evidence>
<dbReference type="InterPro" id="IPR004115">
    <property type="entry name" value="GAD-like_sf"/>
</dbReference>
<protein>
    <recommendedName>
        <fullName evidence="7">Aspartate--tRNA(Asp/Asn) ligase</fullName>
        <ecNumber evidence="7">6.1.1.23</ecNumber>
    </recommendedName>
    <alternativeName>
        <fullName evidence="7">Aspartyl-tRNA synthetase</fullName>
        <shortName evidence="7">AspRS</shortName>
    </alternativeName>
    <alternativeName>
        <fullName evidence="7">Non-discriminating aspartyl-tRNA synthetase</fullName>
        <shortName evidence="7">ND-AspRS</shortName>
    </alternativeName>
</protein>
<evidence type="ECO:0000313" key="9">
    <source>
        <dbReference type="EMBL" id="MRG91503.1"/>
    </source>
</evidence>
<feature type="binding site" evidence="7">
    <location>
        <begin position="549"/>
        <end position="552"/>
    </location>
    <ligand>
        <name>ATP</name>
        <dbReference type="ChEBI" id="CHEBI:30616"/>
    </ligand>
</feature>
<gene>
    <name evidence="7 9" type="primary">aspS</name>
    <name evidence="9" type="ORF">GF068_06130</name>
</gene>
<dbReference type="InterPro" id="IPR004364">
    <property type="entry name" value="Aa-tRNA-synt_II"/>
</dbReference>
<keyword evidence="4 7" id="KW-0067">ATP-binding</keyword>
<dbReference type="InterPro" id="IPR006195">
    <property type="entry name" value="aa-tRNA-synth_II"/>
</dbReference>
<comment type="caution">
    <text evidence="7">Lacks conserved residue(s) required for the propagation of feature annotation.</text>
</comment>
<dbReference type="SUPFAM" id="SSF50249">
    <property type="entry name" value="Nucleic acid-binding proteins"/>
    <property type="match status" value="1"/>
</dbReference>
<feature type="binding site" evidence="7">
    <location>
        <position position="239"/>
    </location>
    <ligand>
        <name>ATP</name>
        <dbReference type="ChEBI" id="CHEBI:30616"/>
    </ligand>
</feature>
<feature type="binding site" evidence="7">
    <location>
        <begin position="230"/>
        <end position="232"/>
    </location>
    <ligand>
        <name>ATP</name>
        <dbReference type="ChEBI" id="CHEBI:30616"/>
    </ligand>
</feature>
<dbReference type="GO" id="GO:0005524">
    <property type="term" value="F:ATP binding"/>
    <property type="evidence" value="ECO:0007669"/>
    <property type="project" value="UniProtKB-UniRule"/>
</dbReference>
<dbReference type="Proteomes" id="UP000440224">
    <property type="component" value="Unassembled WGS sequence"/>
</dbReference>
<keyword evidence="7" id="KW-0963">Cytoplasm</keyword>
<comment type="function">
    <text evidence="7">Aspartyl-tRNA synthetase with relaxed tRNA specificity since it is able to aspartylate not only its cognate tRNA(Asp) but also tRNA(Asn). Reaction proceeds in two steps: L-aspartate is first activated by ATP to form Asp-AMP and then transferred to the acceptor end of tRNA(Asp/Asn).</text>
</comment>
<evidence type="ECO:0000256" key="7">
    <source>
        <dbReference type="HAMAP-Rule" id="MF_00044"/>
    </source>
</evidence>
<dbReference type="PRINTS" id="PR01042">
    <property type="entry name" value="TRNASYNTHASP"/>
</dbReference>
<feature type="domain" description="Aminoacyl-transfer RNA synthetases class-II family profile" evidence="8">
    <location>
        <begin position="151"/>
        <end position="570"/>
    </location>
</feature>
<dbReference type="InterPro" id="IPR047089">
    <property type="entry name" value="Asp-tRNA-ligase_1_N"/>
</dbReference>
<dbReference type="GO" id="GO:0005737">
    <property type="term" value="C:cytoplasm"/>
    <property type="evidence" value="ECO:0007669"/>
    <property type="project" value="UniProtKB-SubCell"/>
</dbReference>
<dbReference type="InterPro" id="IPR029351">
    <property type="entry name" value="GAD_dom"/>
</dbReference>
<dbReference type="Gene3D" id="2.40.50.140">
    <property type="entry name" value="Nucleic acid-binding proteins"/>
    <property type="match status" value="1"/>
</dbReference>
<comment type="similarity">
    <text evidence="1 7">Belongs to the class-II aminoacyl-tRNA synthetase family. Type 1 subfamily.</text>
</comment>
<dbReference type="InterPro" id="IPR012340">
    <property type="entry name" value="NA-bd_OB-fold"/>
</dbReference>
<feature type="binding site" evidence="7">
    <location>
        <position position="230"/>
    </location>
    <ligand>
        <name>L-aspartate</name>
        <dbReference type="ChEBI" id="CHEBI:29991"/>
    </ligand>
</feature>
<evidence type="ECO:0000259" key="8">
    <source>
        <dbReference type="PROSITE" id="PS50862"/>
    </source>
</evidence>
<keyword evidence="5 7" id="KW-0648">Protein biosynthesis</keyword>
<dbReference type="GO" id="GO:0006422">
    <property type="term" value="P:aspartyl-tRNA aminoacylation"/>
    <property type="evidence" value="ECO:0007669"/>
    <property type="project" value="UniProtKB-UniRule"/>
</dbReference>
<dbReference type="Gene3D" id="3.30.1360.30">
    <property type="entry name" value="GAD-like domain"/>
    <property type="match status" value="1"/>
</dbReference>
<feature type="region of interest" description="Aspartate" evidence="7">
    <location>
        <begin position="208"/>
        <end position="211"/>
    </location>
</feature>
<dbReference type="InterPro" id="IPR004524">
    <property type="entry name" value="Asp-tRNA-ligase_1"/>
</dbReference>
<evidence type="ECO:0000256" key="4">
    <source>
        <dbReference type="ARBA" id="ARBA00022840"/>
    </source>
</evidence>
<dbReference type="NCBIfam" id="TIGR00459">
    <property type="entry name" value="aspS_bact"/>
    <property type="match status" value="1"/>
</dbReference>
<dbReference type="Pfam" id="PF00152">
    <property type="entry name" value="tRNA-synt_2"/>
    <property type="match status" value="1"/>
</dbReference>
<organism evidence="9 10">
    <name type="scientific">Polyangium spumosum</name>
    <dbReference type="NCBI Taxonomy" id="889282"/>
    <lineage>
        <taxon>Bacteria</taxon>
        <taxon>Pseudomonadati</taxon>
        <taxon>Myxococcota</taxon>
        <taxon>Polyangia</taxon>
        <taxon>Polyangiales</taxon>
        <taxon>Polyangiaceae</taxon>
        <taxon>Polyangium</taxon>
    </lineage>
</organism>
<dbReference type="InterPro" id="IPR004365">
    <property type="entry name" value="NA-bd_OB_tRNA"/>
</dbReference>
<dbReference type="InterPro" id="IPR045864">
    <property type="entry name" value="aa-tRNA-synth_II/BPL/LPL"/>
</dbReference>
<evidence type="ECO:0000256" key="1">
    <source>
        <dbReference type="ARBA" id="ARBA00006303"/>
    </source>
</evidence>
<dbReference type="CDD" id="cd04317">
    <property type="entry name" value="EcAspRS_like_N"/>
    <property type="match status" value="1"/>
</dbReference>
<keyword evidence="3 7" id="KW-0547">Nucleotide-binding</keyword>
<dbReference type="GO" id="GO:0003676">
    <property type="term" value="F:nucleic acid binding"/>
    <property type="evidence" value="ECO:0007669"/>
    <property type="project" value="InterPro"/>
</dbReference>
<accession>A0A6N7PHF2</accession>
<comment type="caution">
    <text evidence="9">The sequence shown here is derived from an EMBL/GenBank/DDBJ whole genome shotgun (WGS) entry which is preliminary data.</text>
</comment>
<dbReference type="SUPFAM" id="SSF55261">
    <property type="entry name" value="GAD domain-like"/>
    <property type="match status" value="1"/>
</dbReference>
<dbReference type="HAMAP" id="MF_00044">
    <property type="entry name" value="Asp_tRNA_synth_type1"/>
    <property type="match status" value="1"/>
</dbReference>
<dbReference type="Pfam" id="PF01336">
    <property type="entry name" value="tRNA_anti-codon"/>
    <property type="match status" value="1"/>
</dbReference>
<dbReference type="SUPFAM" id="SSF55681">
    <property type="entry name" value="Class II aaRS and biotin synthetases"/>
    <property type="match status" value="1"/>
</dbReference>
<dbReference type="PANTHER" id="PTHR22594">
    <property type="entry name" value="ASPARTYL/LYSYL-TRNA SYNTHETASE"/>
    <property type="match status" value="1"/>
</dbReference>
<dbReference type="InterPro" id="IPR047090">
    <property type="entry name" value="AspRS_core"/>
</dbReference>
<keyword evidence="2 7" id="KW-0436">Ligase</keyword>
<dbReference type="NCBIfam" id="NF001750">
    <property type="entry name" value="PRK00476.1"/>
    <property type="match status" value="1"/>
</dbReference>
<dbReference type="EMBL" id="WJIE01000001">
    <property type="protein sequence ID" value="MRG91503.1"/>
    <property type="molecule type" value="Genomic_DNA"/>
</dbReference>
<feature type="binding site" evidence="7">
    <location>
        <position position="504"/>
    </location>
    <ligand>
        <name>L-aspartate</name>
        <dbReference type="ChEBI" id="CHEBI:29991"/>
    </ligand>
</feature>
<evidence type="ECO:0000256" key="6">
    <source>
        <dbReference type="ARBA" id="ARBA00023146"/>
    </source>
</evidence>
<name>A0A6N7PHF2_9BACT</name>
<keyword evidence="6 7" id="KW-0030">Aminoacyl-tRNA synthetase</keyword>
<keyword evidence="10" id="KW-1185">Reference proteome</keyword>
<dbReference type="PANTHER" id="PTHR22594:SF5">
    <property type="entry name" value="ASPARTATE--TRNA LIGASE, MITOCHONDRIAL"/>
    <property type="match status" value="1"/>
</dbReference>
<evidence type="ECO:0000256" key="5">
    <source>
        <dbReference type="ARBA" id="ARBA00022917"/>
    </source>
</evidence>
<proteinExistence type="inferred from homology"/>
<dbReference type="PROSITE" id="PS50862">
    <property type="entry name" value="AA_TRNA_LIGASE_II"/>
    <property type="match status" value="1"/>
</dbReference>
<feature type="site" description="Important for tRNA non-discrimination" evidence="7">
    <location>
        <position position="38"/>
    </location>
</feature>